<comment type="similarity">
    <text evidence="6">Belongs to the exbB/tolQ family.</text>
</comment>
<evidence type="ECO:0000259" key="8">
    <source>
        <dbReference type="Pfam" id="PF01618"/>
    </source>
</evidence>
<dbReference type="GO" id="GO:0005886">
    <property type="term" value="C:plasma membrane"/>
    <property type="evidence" value="ECO:0007669"/>
    <property type="project" value="UniProtKB-SubCell"/>
</dbReference>
<keyword evidence="10" id="KW-1185">Reference proteome</keyword>
<organism evidence="9 10">
    <name type="scientific">Aliidiomarina sanyensis</name>
    <dbReference type="NCBI Taxonomy" id="1249555"/>
    <lineage>
        <taxon>Bacteria</taxon>
        <taxon>Pseudomonadati</taxon>
        <taxon>Pseudomonadota</taxon>
        <taxon>Gammaproteobacteria</taxon>
        <taxon>Alteromonadales</taxon>
        <taxon>Idiomarinaceae</taxon>
        <taxon>Aliidiomarina</taxon>
    </lineage>
</organism>
<evidence type="ECO:0000256" key="2">
    <source>
        <dbReference type="ARBA" id="ARBA00022475"/>
    </source>
</evidence>
<keyword evidence="2" id="KW-1003">Cell membrane</keyword>
<evidence type="ECO:0000313" key="10">
    <source>
        <dbReference type="Proteomes" id="UP000288405"/>
    </source>
</evidence>
<evidence type="ECO:0000256" key="6">
    <source>
        <dbReference type="RuleBase" id="RU004057"/>
    </source>
</evidence>
<dbReference type="InterPro" id="IPR002898">
    <property type="entry name" value="MotA_ExbB_proton_chnl"/>
</dbReference>
<dbReference type="InterPro" id="IPR050790">
    <property type="entry name" value="ExbB/TolQ_transport"/>
</dbReference>
<accession>A0A432WBR8</accession>
<dbReference type="RefSeq" id="WP_126777407.1">
    <property type="nucleotide sequence ID" value="NZ_PIPM01000011.1"/>
</dbReference>
<keyword evidence="6" id="KW-0813">Transport</keyword>
<feature type="transmembrane region" description="Helical" evidence="7">
    <location>
        <begin position="169"/>
        <end position="190"/>
    </location>
</feature>
<feature type="transmembrane region" description="Helical" evidence="7">
    <location>
        <begin position="210"/>
        <end position="229"/>
    </location>
</feature>
<comment type="caution">
    <text evidence="9">The sequence shown here is derived from an EMBL/GenBank/DDBJ whole genome shotgun (WGS) entry which is preliminary data.</text>
</comment>
<evidence type="ECO:0000256" key="3">
    <source>
        <dbReference type="ARBA" id="ARBA00022692"/>
    </source>
</evidence>
<comment type="subcellular location">
    <subcellularLocation>
        <location evidence="1">Cell membrane</location>
        <topology evidence="1">Multi-pass membrane protein</topology>
    </subcellularLocation>
    <subcellularLocation>
        <location evidence="6">Membrane</location>
        <topology evidence="6">Multi-pass membrane protein</topology>
    </subcellularLocation>
</comment>
<keyword evidence="5 7" id="KW-0472">Membrane</keyword>
<feature type="domain" description="MotA/TolQ/ExbB proton channel" evidence="8">
    <location>
        <begin position="138"/>
        <end position="244"/>
    </location>
</feature>
<evidence type="ECO:0000256" key="7">
    <source>
        <dbReference type="SAM" id="Phobius"/>
    </source>
</evidence>
<feature type="transmembrane region" description="Helical" evidence="7">
    <location>
        <begin position="57"/>
        <end position="77"/>
    </location>
</feature>
<evidence type="ECO:0000256" key="1">
    <source>
        <dbReference type="ARBA" id="ARBA00004651"/>
    </source>
</evidence>
<dbReference type="EMBL" id="PIPM01000011">
    <property type="protein sequence ID" value="RUO29498.1"/>
    <property type="molecule type" value="Genomic_DNA"/>
</dbReference>
<dbReference type="GO" id="GO:0017038">
    <property type="term" value="P:protein import"/>
    <property type="evidence" value="ECO:0007669"/>
    <property type="project" value="TreeGrafter"/>
</dbReference>
<keyword evidence="3 7" id="KW-0812">Transmembrane</keyword>
<dbReference type="PANTHER" id="PTHR30625:SF11">
    <property type="entry name" value="MOTA_TOLQ_EXBB PROTON CHANNEL DOMAIN-CONTAINING PROTEIN"/>
    <property type="match status" value="1"/>
</dbReference>
<dbReference type="AlphaFoldDB" id="A0A432WBR8"/>
<reference evidence="9 10" key="1">
    <citation type="journal article" date="2011" name="Front. Microbiol.">
        <title>Genomic signatures of strain selection and enhancement in Bacillus atrophaeus var. globigii, a historical biowarfare simulant.</title>
        <authorList>
            <person name="Gibbons H.S."/>
            <person name="Broomall S.M."/>
            <person name="McNew L.A."/>
            <person name="Daligault H."/>
            <person name="Chapman C."/>
            <person name="Bruce D."/>
            <person name="Karavis M."/>
            <person name="Krepps M."/>
            <person name="McGregor P.A."/>
            <person name="Hong C."/>
            <person name="Park K.H."/>
            <person name="Akmal A."/>
            <person name="Feldman A."/>
            <person name="Lin J.S."/>
            <person name="Chang W.E."/>
            <person name="Higgs B.W."/>
            <person name="Demirev P."/>
            <person name="Lindquist J."/>
            <person name="Liem A."/>
            <person name="Fochler E."/>
            <person name="Read T.D."/>
            <person name="Tapia R."/>
            <person name="Johnson S."/>
            <person name="Bishop-Lilly K.A."/>
            <person name="Detter C."/>
            <person name="Han C."/>
            <person name="Sozhamannan S."/>
            <person name="Rosenzweig C.N."/>
            <person name="Skowronski E.W."/>
        </authorList>
    </citation>
    <scope>NUCLEOTIDE SEQUENCE [LARGE SCALE GENOMIC DNA]</scope>
    <source>
        <strain evidence="9 10">GYP-17</strain>
    </source>
</reference>
<dbReference type="PANTHER" id="PTHR30625">
    <property type="entry name" value="PROTEIN TOLQ"/>
    <property type="match status" value="1"/>
</dbReference>
<dbReference type="OrthoDB" id="5290956at2"/>
<keyword evidence="4 7" id="KW-1133">Transmembrane helix</keyword>
<name>A0A432WBR8_9GAMM</name>
<dbReference type="Pfam" id="PF01618">
    <property type="entry name" value="MotA_ExbB"/>
    <property type="match status" value="1"/>
</dbReference>
<evidence type="ECO:0000256" key="4">
    <source>
        <dbReference type="ARBA" id="ARBA00022989"/>
    </source>
</evidence>
<proteinExistence type="inferred from homology"/>
<protein>
    <submittedName>
        <fullName evidence="9">Biopolymer transporter ExbB</fullName>
    </submittedName>
</protein>
<evidence type="ECO:0000256" key="5">
    <source>
        <dbReference type="ARBA" id="ARBA00023136"/>
    </source>
</evidence>
<dbReference type="Proteomes" id="UP000288405">
    <property type="component" value="Unassembled WGS sequence"/>
</dbReference>
<gene>
    <name evidence="9" type="ORF">CWE11_09630</name>
</gene>
<sequence length="257" mass="28272">MKPSRNDAAMNPGMGTSVIVLLIAFTVVQLVYAGIIRPAADQVIAAEGTMSVASIWVILNGVEQQICISLMLVAIFLMGYKIWRLVDEEAFYQRDFLADHDKDKPLNVNAALAQLEGSRYRDNPALNTWIMCIRRFKHTKNVQHAADAIESSVENVASQLENGNNMIRYMIWAIPSIGFVGTVRGIGQALAQADDALAGDIAGMTASLGLAFNSTLVALLISLLLMYLMHLLNNRQDTMVLNIQNSCEKSLLSHLHR</sequence>
<evidence type="ECO:0000313" key="9">
    <source>
        <dbReference type="EMBL" id="RUO29498.1"/>
    </source>
</evidence>
<keyword evidence="6" id="KW-0653">Protein transport</keyword>